<gene>
    <name evidence="5" type="ORF">HUK38_11805</name>
</gene>
<name>A0A839HNG6_9GAMM</name>
<dbReference type="InterPro" id="IPR046469">
    <property type="entry name" value="SAM_HAT_N"/>
</dbReference>
<dbReference type="Gene3D" id="2.40.30.90">
    <property type="entry name" value="Bacterial fluorinating enzyme like"/>
    <property type="match status" value="1"/>
</dbReference>
<dbReference type="Pfam" id="PF01887">
    <property type="entry name" value="SAM_HAT_N"/>
    <property type="match status" value="1"/>
</dbReference>
<accession>A0A839HNG6</accession>
<organism evidence="5 6">
    <name type="scientific">Thiospirillum jenense</name>
    <dbReference type="NCBI Taxonomy" id="1653858"/>
    <lineage>
        <taxon>Bacteria</taxon>
        <taxon>Pseudomonadati</taxon>
        <taxon>Pseudomonadota</taxon>
        <taxon>Gammaproteobacteria</taxon>
        <taxon>Chromatiales</taxon>
        <taxon>Chromatiaceae</taxon>
        <taxon>Thiospirillum</taxon>
    </lineage>
</organism>
<evidence type="ECO:0000256" key="1">
    <source>
        <dbReference type="ARBA" id="ARBA00022691"/>
    </source>
</evidence>
<dbReference type="RefSeq" id="WP_182584531.1">
    <property type="nucleotide sequence ID" value="NZ_JABVCQ010000029.1"/>
</dbReference>
<dbReference type="PANTHER" id="PTHR35092">
    <property type="entry name" value="CHLORINASE MJ1651"/>
    <property type="match status" value="1"/>
</dbReference>
<dbReference type="SUPFAM" id="SSF101852">
    <property type="entry name" value="Bacterial fluorinating enzyme, C-terminal domain"/>
    <property type="match status" value="1"/>
</dbReference>
<proteinExistence type="inferred from homology"/>
<dbReference type="InterPro" id="IPR023228">
    <property type="entry name" value="SAM_OH_AdoTrfase_N_sf"/>
</dbReference>
<comment type="caution">
    <text evidence="5">The sequence shown here is derived from an EMBL/GenBank/DDBJ whole genome shotgun (WGS) entry which is preliminary data.</text>
</comment>
<feature type="domain" description="S-adenosyl-l-methionine hydroxide adenosyltransferase N-terminal" evidence="3">
    <location>
        <begin position="6"/>
        <end position="141"/>
    </location>
</feature>
<dbReference type="Proteomes" id="UP000548632">
    <property type="component" value="Unassembled WGS sequence"/>
</dbReference>
<comment type="similarity">
    <text evidence="2">Belongs to the SAM hydrolase / SAM-dependent halogenase family.</text>
</comment>
<dbReference type="InterPro" id="IPR023227">
    <property type="entry name" value="SAM_OH_AdoTrfase_C_sf"/>
</dbReference>
<evidence type="ECO:0000256" key="2">
    <source>
        <dbReference type="ARBA" id="ARBA00024035"/>
    </source>
</evidence>
<dbReference type="Pfam" id="PF20257">
    <property type="entry name" value="SAM_HAT_C"/>
    <property type="match status" value="1"/>
</dbReference>
<dbReference type="InterPro" id="IPR046470">
    <property type="entry name" value="SAM_HAT_C"/>
</dbReference>
<dbReference type="EMBL" id="JABVCQ010000029">
    <property type="protein sequence ID" value="MBB1126902.1"/>
    <property type="molecule type" value="Genomic_DNA"/>
</dbReference>
<feature type="domain" description="S-adenosyl-l-methionine hydroxide adenosyltransferase C-terminal" evidence="4">
    <location>
        <begin position="165"/>
        <end position="242"/>
    </location>
</feature>
<dbReference type="Gene3D" id="3.40.50.10790">
    <property type="entry name" value="S-adenosyl-l-methionine hydroxide adenosyltransferase, N-terminal"/>
    <property type="match status" value="1"/>
</dbReference>
<dbReference type="AlphaFoldDB" id="A0A839HNG6"/>
<evidence type="ECO:0000259" key="3">
    <source>
        <dbReference type="Pfam" id="PF01887"/>
    </source>
</evidence>
<sequence length="248" mass="26766">MIPERIALMTDFGNGPYVGQVRLRLAELLPTTPVLDLIADLPPFRPDLAAYLLPGLVRGMPPGTLYLGVVDPGVGGERAALAITLDDNWLIGPDNGLFAPLIRQAHLVSVQRVDWRPANCSDSFHGRDLFAPLAAALIHGTMPMPAVPLPASAVIGYHGPMQLPRVVYVDHYGNLMTGLSANVCDQRGRLRIGSHTLTYARTFCSVPVGQAFWYHNAFGLVEIAVNQGRAATLFSAEPGTEVHWLGSE</sequence>
<evidence type="ECO:0000313" key="6">
    <source>
        <dbReference type="Proteomes" id="UP000548632"/>
    </source>
</evidence>
<keyword evidence="1" id="KW-0949">S-adenosyl-L-methionine</keyword>
<dbReference type="SUPFAM" id="SSF102522">
    <property type="entry name" value="Bacterial fluorinating enzyme, N-terminal domain"/>
    <property type="match status" value="1"/>
</dbReference>
<evidence type="ECO:0000259" key="4">
    <source>
        <dbReference type="Pfam" id="PF20257"/>
    </source>
</evidence>
<dbReference type="InterPro" id="IPR002747">
    <property type="entry name" value="SAM_OH_AdoTrfase"/>
</dbReference>
<evidence type="ECO:0000313" key="5">
    <source>
        <dbReference type="EMBL" id="MBB1126902.1"/>
    </source>
</evidence>
<keyword evidence="6" id="KW-1185">Reference proteome</keyword>
<reference evidence="5 6" key="1">
    <citation type="journal article" date="2020" name="Arch. Microbiol.">
        <title>The genome sequence of the giant phototrophic gammaproteobacterium Thiospirillum jenense gives insight into its physiological properties and phylogenetic relationships.</title>
        <authorList>
            <person name="Imhoff J.F."/>
            <person name="Meyer T.E."/>
            <person name="Kyndt J.A."/>
        </authorList>
    </citation>
    <scope>NUCLEOTIDE SEQUENCE [LARGE SCALE GENOMIC DNA]</scope>
    <source>
        <strain evidence="5 6">DSM 216</strain>
    </source>
</reference>
<dbReference type="PANTHER" id="PTHR35092:SF1">
    <property type="entry name" value="CHLORINASE MJ1651"/>
    <property type="match status" value="1"/>
</dbReference>
<dbReference type="PIRSF" id="PIRSF006779">
    <property type="entry name" value="UCP006779"/>
    <property type="match status" value="1"/>
</dbReference>
<protein>
    <submittedName>
        <fullName evidence="5">SAM-dependent chlorinase/fluorinase</fullName>
    </submittedName>
</protein>